<feature type="domain" description="Integrase core" evidence="2">
    <location>
        <begin position="125"/>
        <end position="210"/>
    </location>
</feature>
<dbReference type="Pfam" id="PF24764">
    <property type="entry name" value="rva_4"/>
    <property type="match status" value="1"/>
</dbReference>
<dbReference type="Proteomes" id="UP000275408">
    <property type="component" value="Unassembled WGS sequence"/>
</dbReference>
<dbReference type="STRING" id="46731.A0A3M6ULM0"/>
<dbReference type="AlphaFoldDB" id="A0A3M6ULM0"/>
<dbReference type="PANTHER" id="PTHR46791">
    <property type="entry name" value="EXPRESSED PROTEIN"/>
    <property type="match status" value="1"/>
</dbReference>
<keyword evidence="1" id="KW-0812">Transmembrane</keyword>
<keyword evidence="1" id="KW-1133">Transmembrane helix</keyword>
<feature type="non-terminal residue" evidence="3">
    <location>
        <position position="381"/>
    </location>
</feature>
<name>A0A3M6ULM0_POCDA</name>
<keyword evidence="1" id="KW-0472">Membrane</keyword>
<proteinExistence type="predicted"/>
<keyword evidence="4" id="KW-1185">Reference proteome</keyword>
<evidence type="ECO:0000256" key="1">
    <source>
        <dbReference type="SAM" id="Phobius"/>
    </source>
</evidence>
<feature type="transmembrane region" description="Helical" evidence="1">
    <location>
        <begin position="219"/>
        <end position="240"/>
    </location>
</feature>
<evidence type="ECO:0000259" key="2">
    <source>
        <dbReference type="Pfam" id="PF24764"/>
    </source>
</evidence>
<evidence type="ECO:0000313" key="4">
    <source>
        <dbReference type="Proteomes" id="UP000275408"/>
    </source>
</evidence>
<dbReference type="InterPro" id="IPR058913">
    <property type="entry name" value="Integrase_dom_put"/>
</dbReference>
<gene>
    <name evidence="3" type="ORF">pdam_00004572</name>
</gene>
<sequence length="381" mass="43056">MPKVERRGRSGRPRFEISEDVLLELRSYGFTWKQVADMLLVSRWSIRRRVVEYGLQETTRFSALSDEQIYIKQVTEAHGNIVGCSIVQGFLKSLAFRLQRCRIRITLASEGKLSFQDEPIQCKGRTGFLIHGGIDGFSRLIVYLHCSNNNRKEPITHLFRSATERYDWPSRVRSDGGENVGVWQLEEEVRSPNRGSFLAGAPVHNQCIKLNRTKFTKQASLVGCILFCVIFFVTHLRPWMSQDYSHETTNKSGFSVTCCCVEPSSYENGAPLVSISDVDKWRLMLDISNHSQVGISDITESKGDVDDLQLYGYDPFAPTPSNDGLSVVEVKDINIDLPNDTLTLLKQNIDLLQHSDSFGINLFQNGLLLLVQAGEQKSISQ</sequence>
<dbReference type="EMBL" id="RCHS01001247">
    <property type="protein sequence ID" value="RMX54520.1"/>
    <property type="molecule type" value="Genomic_DNA"/>
</dbReference>
<dbReference type="PANTHER" id="PTHR46791:SF5">
    <property type="entry name" value="CLR5 DOMAIN-CONTAINING PROTEIN-RELATED"/>
    <property type="match status" value="1"/>
</dbReference>
<protein>
    <recommendedName>
        <fullName evidence="2">Integrase core domain-containing protein</fullName>
    </recommendedName>
</protein>
<accession>A0A3M6ULM0</accession>
<evidence type="ECO:0000313" key="3">
    <source>
        <dbReference type="EMBL" id="RMX54520.1"/>
    </source>
</evidence>
<organism evidence="3 4">
    <name type="scientific">Pocillopora damicornis</name>
    <name type="common">Cauliflower coral</name>
    <name type="synonym">Millepora damicornis</name>
    <dbReference type="NCBI Taxonomy" id="46731"/>
    <lineage>
        <taxon>Eukaryota</taxon>
        <taxon>Metazoa</taxon>
        <taxon>Cnidaria</taxon>
        <taxon>Anthozoa</taxon>
        <taxon>Hexacorallia</taxon>
        <taxon>Scleractinia</taxon>
        <taxon>Astrocoeniina</taxon>
        <taxon>Pocilloporidae</taxon>
        <taxon>Pocillopora</taxon>
    </lineage>
</organism>
<reference evidence="3 4" key="1">
    <citation type="journal article" date="2018" name="Sci. Rep.">
        <title>Comparative analysis of the Pocillopora damicornis genome highlights role of immune system in coral evolution.</title>
        <authorList>
            <person name="Cunning R."/>
            <person name="Bay R.A."/>
            <person name="Gillette P."/>
            <person name="Baker A.C."/>
            <person name="Traylor-Knowles N."/>
        </authorList>
    </citation>
    <scope>NUCLEOTIDE SEQUENCE [LARGE SCALE GENOMIC DNA]</scope>
    <source>
        <strain evidence="3">RSMAS</strain>
        <tissue evidence="3">Whole animal</tissue>
    </source>
</reference>
<comment type="caution">
    <text evidence="3">The sequence shown here is derived from an EMBL/GenBank/DDBJ whole genome shotgun (WGS) entry which is preliminary data.</text>
</comment>